<dbReference type="CDD" id="cd20218">
    <property type="entry name" value="PFM_aerolysin"/>
    <property type="match status" value="1"/>
</dbReference>
<evidence type="ECO:0000256" key="3">
    <source>
        <dbReference type="ARBA" id="ARBA00009831"/>
    </source>
</evidence>
<keyword evidence="11" id="KW-1015">Disulfide bond</keyword>
<dbReference type="SUPFAM" id="SSF56973">
    <property type="entry name" value="Aerolisin/ETX pore-forming domain"/>
    <property type="match status" value="1"/>
</dbReference>
<keyword evidence="4" id="KW-1032">Host cell membrane</keyword>
<protein>
    <submittedName>
        <fullName evidence="14">Aerolysin</fullName>
    </submittedName>
</protein>
<dbReference type="AlphaFoldDB" id="A0A2S7VJ82"/>
<dbReference type="Gene3D" id="2.170.15.10">
    <property type="entry name" value="Proaerolysin, chain A, domain 3"/>
    <property type="match status" value="1"/>
</dbReference>
<keyword evidence="15" id="KW-1185">Reference proteome</keyword>
<dbReference type="RefSeq" id="WP_004738358.1">
    <property type="nucleotide sequence ID" value="NZ_MSCI01000002.1"/>
</dbReference>
<evidence type="ECO:0000256" key="1">
    <source>
        <dbReference type="ARBA" id="ARBA00004165"/>
    </source>
</evidence>
<feature type="chain" id="PRO_5015654141" evidence="12">
    <location>
        <begin position="24"/>
        <end position="493"/>
    </location>
</feature>
<evidence type="ECO:0000256" key="2">
    <source>
        <dbReference type="ARBA" id="ARBA00004613"/>
    </source>
</evidence>
<evidence type="ECO:0000313" key="15">
    <source>
        <dbReference type="Proteomes" id="UP000238707"/>
    </source>
</evidence>
<dbReference type="Pfam" id="PF03440">
    <property type="entry name" value="APT"/>
    <property type="match status" value="1"/>
</dbReference>
<proteinExistence type="inferred from homology"/>
<organism evidence="14 15">
    <name type="scientific">Vibrio chagasii</name>
    <dbReference type="NCBI Taxonomy" id="170679"/>
    <lineage>
        <taxon>Bacteria</taxon>
        <taxon>Pseudomonadati</taxon>
        <taxon>Pseudomonadota</taxon>
        <taxon>Gammaproteobacteria</taxon>
        <taxon>Vibrionales</taxon>
        <taxon>Vibrionaceae</taxon>
        <taxon>Vibrio</taxon>
    </lineage>
</organism>
<dbReference type="PRINTS" id="PR00754">
    <property type="entry name" value="AEROLYSIN"/>
</dbReference>
<sequence>MISKNKSILAAAVLSVLSTGVNAKIYPDQIVRDQKGEDVCRSGYRPLDRYEAEEHKSSLLQQMGTWDIVGLKGNWVIMGSGYHGLIKQDLPNDKTFCYPNNDQSEIPNYSAKAVPEGDEIDVEYGLVTDRQDFIRPLSYLAHNLGYSWVGGNNSDYVGEDMVINRSGDRWIIQGNNNGPCNGYRCGEKTQIIVDNFTYTVNDDNFSHGEVTESERELIKVVHATARNDSDIAQQIVVDLKFDESTNWSKTNSYGFSESVSTENEFKWPLVGDTKLTIKFEANQSFSNTNGGSSSEQVTLQARPMVPPHSEMPVKVELYRSTISYPYQFNADIAYDVEFYGFLRYSGNAWNTHPTNRPYKSHTFTMGRASDKSADIRYQWDHRYIPGETKWWDWGWAIKEAGLSNMQWATGGSLRPFHSYVSGDFYAESQYAGTIEIGQAKPISKDGLSARSSIEGESQTTEHLGDIHVTTNFDAQELSDLGFEGAEFNVRLAD</sequence>
<dbReference type="Proteomes" id="UP000238707">
    <property type="component" value="Unassembled WGS sequence"/>
</dbReference>
<comment type="caution">
    <text evidence="14">The sequence shown here is derived from an EMBL/GenBank/DDBJ whole genome shotgun (WGS) entry which is preliminary data.</text>
</comment>
<keyword evidence="8" id="KW-1043">Host membrane</keyword>
<keyword evidence="6" id="KW-0800">Toxin</keyword>
<dbReference type="Pfam" id="PF01117">
    <property type="entry name" value="Aerolysin"/>
    <property type="match status" value="1"/>
</dbReference>
<evidence type="ECO:0000256" key="6">
    <source>
        <dbReference type="ARBA" id="ARBA00022656"/>
    </source>
</evidence>
<dbReference type="InterPro" id="IPR005138">
    <property type="entry name" value="APT_dom"/>
</dbReference>
<evidence type="ECO:0000256" key="5">
    <source>
        <dbReference type="ARBA" id="ARBA00022525"/>
    </source>
</evidence>
<evidence type="ECO:0000256" key="7">
    <source>
        <dbReference type="ARBA" id="ARBA00022729"/>
    </source>
</evidence>
<reference evidence="14 15" key="1">
    <citation type="submission" date="2016-12" db="EMBL/GenBank/DDBJ databases">
        <title>Diversity of luminous bacteria.</title>
        <authorList>
            <person name="Yoshizawa S."/>
            <person name="Kogure K."/>
        </authorList>
    </citation>
    <scope>NUCLEOTIDE SEQUENCE [LARGE SCALE GENOMIC DNA]</scope>
    <source>
        <strain evidence="14 15">LC2-408</strain>
    </source>
</reference>
<keyword evidence="7 12" id="KW-0732">Signal</keyword>
<dbReference type="InterPro" id="IPR037015">
    <property type="entry name" value="APT_N_sf"/>
</dbReference>
<gene>
    <name evidence="14" type="ORF">BTO10_13180</name>
</gene>
<dbReference type="Gene3D" id="3.10.40.10">
    <property type="entry name" value="Aerolysin/Pertussis toxin (APT), N-terminal domain"/>
    <property type="match status" value="1"/>
</dbReference>
<evidence type="ECO:0000256" key="12">
    <source>
        <dbReference type="SAM" id="SignalP"/>
    </source>
</evidence>
<feature type="signal peptide" evidence="12">
    <location>
        <begin position="1"/>
        <end position="23"/>
    </location>
</feature>
<name>A0A2S7VJ82_9VIBR</name>
<dbReference type="SUPFAM" id="SSF56436">
    <property type="entry name" value="C-type lectin-like"/>
    <property type="match status" value="1"/>
</dbReference>
<accession>A0A2S7VJ82</accession>
<comment type="similarity">
    <text evidence="3">Belongs to the aerolysin family.</text>
</comment>
<dbReference type="InterPro" id="IPR016187">
    <property type="entry name" value="CTDL_fold"/>
</dbReference>
<feature type="domain" description="Aerolysin-like C-terminal" evidence="13">
    <location>
        <begin position="117"/>
        <end position="479"/>
    </location>
</feature>
<keyword evidence="5" id="KW-0964">Secreted</keyword>
<evidence type="ECO:0000256" key="9">
    <source>
        <dbReference type="ARBA" id="ARBA00023026"/>
    </source>
</evidence>
<evidence type="ECO:0000313" key="14">
    <source>
        <dbReference type="EMBL" id="PQJ61551.1"/>
    </source>
</evidence>
<dbReference type="InterPro" id="IPR005830">
    <property type="entry name" value="Aerolysn"/>
</dbReference>
<dbReference type="InterPro" id="IPR055267">
    <property type="entry name" value="Aerolysin-like_C"/>
</dbReference>
<comment type="subcellular location">
    <subcellularLocation>
        <location evidence="1">Host cell membrane</location>
    </subcellularLocation>
    <subcellularLocation>
        <location evidence="2">Secreted</location>
    </subcellularLocation>
</comment>
<dbReference type="GO" id="GO:0005576">
    <property type="term" value="C:extracellular region"/>
    <property type="evidence" value="ECO:0007669"/>
    <property type="project" value="UniProtKB-SubCell"/>
</dbReference>
<keyword evidence="10" id="KW-0472">Membrane</keyword>
<dbReference type="EMBL" id="MSCI01000002">
    <property type="protein sequence ID" value="PQJ61551.1"/>
    <property type="molecule type" value="Genomic_DNA"/>
</dbReference>
<evidence type="ECO:0000256" key="11">
    <source>
        <dbReference type="ARBA" id="ARBA00023157"/>
    </source>
</evidence>
<dbReference type="GO" id="GO:0090729">
    <property type="term" value="F:toxin activity"/>
    <property type="evidence" value="ECO:0007669"/>
    <property type="project" value="UniProtKB-KW"/>
</dbReference>
<dbReference type="Gene3D" id="3.30.412.10">
    <property type="entry name" value="Proaerolysin, chain A, domain 2"/>
    <property type="match status" value="1"/>
</dbReference>
<evidence type="ECO:0000256" key="10">
    <source>
        <dbReference type="ARBA" id="ARBA00023136"/>
    </source>
</evidence>
<evidence type="ECO:0000256" key="8">
    <source>
        <dbReference type="ARBA" id="ARBA00022870"/>
    </source>
</evidence>
<keyword evidence="9" id="KW-0843">Virulence</keyword>
<dbReference type="SMART" id="SM00999">
    <property type="entry name" value="Aerolysin"/>
    <property type="match status" value="1"/>
</dbReference>
<evidence type="ECO:0000256" key="4">
    <source>
        <dbReference type="ARBA" id="ARBA00022511"/>
    </source>
</evidence>
<dbReference type="GO" id="GO:0020002">
    <property type="term" value="C:host cell plasma membrane"/>
    <property type="evidence" value="ECO:0007669"/>
    <property type="project" value="UniProtKB-SubCell"/>
</dbReference>
<evidence type="ECO:0000259" key="13">
    <source>
        <dbReference type="SMART" id="SM00999"/>
    </source>
</evidence>